<dbReference type="RefSeq" id="WP_139425277.1">
    <property type="nucleotide sequence ID" value="NZ_CBCSFY010000002.1"/>
</dbReference>
<accession>A0A7L5IAM7</accession>
<protein>
    <submittedName>
        <fullName evidence="1">Uncharacterized protein</fullName>
    </submittedName>
</protein>
<dbReference type="GeneID" id="56586560"/>
<reference evidence="1 2" key="1">
    <citation type="submission" date="2020-05" db="EMBL/GenBank/DDBJ databases">
        <title>Complete genome sequencing of Campylobacter and Arcobacter type strains.</title>
        <authorList>
            <person name="Miller W.G."/>
            <person name="Yee E."/>
        </authorList>
    </citation>
    <scope>NUCLEOTIDE SEQUENCE [LARGE SCALE GENOMIC DNA]</scope>
    <source>
        <strain evidence="1 2">CCUG 73571</strain>
    </source>
</reference>
<sequence length="194" mass="23527">MQEEIKNVLINFLNKYKQSKEYKHYREQEKVVEYIFNNYPDNKNKISISLKACIIDNFYSTNLKMYGINDIADWILKLDIDKALKAGNPCIIEQIANFTNSKNKKIFLYSFASKYCFHHNKQKYVIYDQFISKSLIYFNKKYKFSSFHFTKNNLKNYKNLIKIINEFKIFYKLNNFSNREIDHMLWIYGKENSK</sequence>
<proteinExistence type="predicted"/>
<dbReference type="AlphaFoldDB" id="A0A7L5IAM7"/>
<dbReference type="KEGG" id="carm:CARM_0822"/>
<organism evidence="1 2">
    <name type="scientific">Campylobacter armoricus</name>
    <dbReference type="NCBI Taxonomy" id="2505970"/>
    <lineage>
        <taxon>Bacteria</taxon>
        <taxon>Pseudomonadati</taxon>
        <taxon>Campylobacterota</taxon>
        <taxon>Epsilonproteobacteria</taxon>
        <taxon>Campylobacterales</taxon>
        <taxon>Campylobacteraceae</taxon>
        <taxon>Campylobacter</taxon>
    </lineage>
</organism>
<dbReference type="Proteomes" id="UP000509246">
    <property type="component" value="Chromosome"/>
</dbReference>
<gene>
    <name evidence="1" type="ORF">CARM_0822</name>
</gene>
<dbReference type="EMBL" id="CP053825">
    <property type="protein sequence ID" value="QKF79733.1"/>
    <property type="molecule type" value="Genomic_DNA"/>
</dbReference>
<evidence type="ECO:0000313" key="2">
    <source>
        <dbReference type="Proteomes" id="UP000509246"/>
    </source>
</evidence>
<name>A0A7L5IAM7_9BACT</name>
<evidence type="ECO:0000313" key="1">
    <source>
        <dbReference type="EMBL" id="QKF79733.1"/>
    </source>
</evidence>
<keyword evidence="2" id="KW-1185">Reference proteome</keyword>